<dbReference type="InterPro" id="IPR005546">
    <property type="entry name" value="Autotransporte_beta"/>
</dbReference>
<dbReference type="InterPro" id="IPR036709">
    <property type="entry name" value="Autotransporte_beta_dom_sf"/>
</dbReference>
<feature type="domain" description="Autotransporter" evidence="1">
    <location>
        <begin position="1"/>
        <end position="89"/>
    </location>
</feature>
<evidence type="ECO:0000259" key="1">
    <source>
        <dbReference type="PROSITE" id="PS51208"/>
    </source>
</evidence>
<dbReference type="SUPFAM" id="SSF103515">
    <property type="entry name" value="Autotransporter"/>
    <property type="match status" value="1"/>
</dbReference>
<keyword evidence="2" id="KW-0808">Transferase</keyword>
<protein>
    <submittedName>
        <fullName evidence="2">Histidine kinase</fullName>
    </submittedName>
</protein>
<sequence length="89" mass="9968">RREPGKLHTARGRIQPFMEVNWLHASDNASATFGDTKVSQDLPNDRVEVKVGIQANVSERLSVYAQAAGQKGKNDYGDASFSLNMRYNW</sequence>
<dbReference type="Gene3D" id="2.40.128.130">
    <property type="entry name" value="Autotransporter beta-domain"/>
    <property type="match status" value="1"/>
</dbReference>
<proteinExistence type="predicted"/>
<organism evidence="2 3">
    <name type="scientific">Salmonella enterica subsp. enterica serovar Wilhelmsburg</name>
    <dbReference type="NCBI Taxonomy" id="1960126"/>
    <lineage>
        <taxon>Bacteria</taxon>
        <taxon>Pseudomonadati</taxon>
        <taxon>Pseudomonadota</taxon>
        <taxon>Gammaproteobacteria</taxon>
        <taxon>Enterobacterales</taxon>
        <taxon>Enterobacteriaceae</taxon>
        <taxon>Salmonella</taxon>
    </lineage>
</organism>
<dbReference type="GO" id="GO:0016301">
    <property type="term" value="F:kinase activity"/>
    <property type="evidence" value="ECO:0007669"/>
    <property type="project" value="UniProtKB-KW"/>
</dbReference>
<dbReference type="PROSITE" id="PS51208">
    <property type="entry name" value="AUTOTRANSPORTER"/>
    <property type="match status" value="1"/>
</dbReference>
<comment type="caution">
    <text evidence="2">The sequence shown here is derived from an EMBL/GenBank/DDBJ whole genome shotgun (WGS) entry which is preliminary data.</text>
</comment>
<dbReference type="Pfam" id="PF03797">
    <property type="entry name" value="Autotransporter"/>
    <property type="match status" value="1"/>
</dbReference>
<dbReference type="InterPro" id="IPR006315">
    <property type="entry name" value="OM_autotransptr_brl_dom"/>
</dbReference>
<reference evidence="2 3" key="1">
    <citation type="submission" date="2018-03" db="EMBL/GenBank/DDBJ databases">
        <title>Non-Typhoidal Salmonella genome sequencing and assembly.</title>
        <authorList>
            <person name="Matchawe C."/>
        </authorList>
    </citation>
    <scope>NUCLEOTIDE SEQUENCE [LARGE SCALE GENOMIC DNA]</scope>
    <source>
        <strain evidence="2 3">35dea</strain>
    </source>
</reference>
<dbReference type="GO" id="GO:0019867">
    <property type="term" value="C:outer membrane"/>
    <property type="evidence" value="ECO:0007669"/>
    <property type="project" value="InterPro"/>
</dbReference>
<evidence type="ECO:0000313" key="3">
    <source>
        <dbReference type="Proteomes" id="UP000298491"/>
    </source>
</evidence>
<dbReference type="NCBIfam" id="TIGR01414">
    <property type="entry name" value="autotrans_barl"/>
    <property type="match status" value="1"/>
</dbReference>
<feature type="non-terminal residue" evidence="2">
    <location>
        <position position="1"/>
    </location>
</feature>
<accession>A0A659R1N7</accession>
<name>A0A659R1N7_SALET</name>
<evidence type="ECO:0000313" key="2">
    <source>
        <dbReference type="EMBL" id="TGC92312.1"/>
    </source>
</evidence>
<dbReference type="EMBL" id="PYKB01000791">
    <property type="protein sequence ID" value="TGC92312.1"/>
    <property type="molecule type" value="Genomic_DNA"/>
</dbReference>
<gene>
    <name evidence="2" type="ORF">C9F09_12300</name>
</gene>
<dbReference type="AlphaFoldDB" id="A0A659R1N7"/>
<keyword evidence="2" id="KW-0418">Kinase</keyword>
<dbReference type="Proteomes" id="UP000298491">
    <property type="component" value="Unassembled WGS sequence"/>
</dbReference>